<keyword evidence="6 7" id="KW-0472">Membrane</keyword>
<sequence>MIVTFEVILRTLSAFVLLTCIAHILGKQTISQMTFHDYIASITLGSIVGNMTFNTSIHFSNFITALVIFSTIILIASLVSLKNRNARAIFNGEPTVVIQDGKILEKNLEKLKFTIDSLNQSLRRKDIFDIDEVEYALIEADGQLSVLKKPPYRYVTRKDLGISTPPQSTFPIELIMDGQIITKNFTQHHLTKSWIFTELKQRGLTLTDVFYCVQGTNGQLYFDLNKDQITSPIDKES</sequence>
<feature type="domain" description="YetF C-terminal" evidence="8">
    <location>
        <begin position="82"/>
        <end position="212"/>
    </location>
</feature>
<dbReference type="Proteomes" id="UP000626244">
    <property type="component" value="Unassembled WGS sequence"/>
</dbReference>
<keyword evidence="3" id="KW-1003">Cell membrane</keyword>
<evidence type="ECO:0000256" key="5">
    <source>
        <dbReference type="ARBA" id="ARBA00022989"/>
    </source>
</evidence>
<keyword evidence="5 7" id="KW-1133">Transmembrane helix</keyword>
<evidence type="ECO:0000256" key="1">
    <source>
        <dbReference type="ARBA" id="ARBA00004651"/>
    </source>
</evidence>
<evidence type="ECO:0000256" key="3">
    <source>
        <dbReference type="ARBA" id="ARBA00022475"/>
    </source>
</evidence>
<dbReference type="Pfam" id="PF04239">
    <property type="entry name" value="DUF421"/>
    <property type="match status" value="1"/>
</dbReference>
<gene>
    <name evidence="10" type="primary">ydfS</name>
    <name evidence="10" type="ORF">GCM10007380_03850</name>
</gene>
<dbReference type="AlphaFoldDB" id="A0A8J3EZR9"/>
<evidence type="ECO:0000313" key="11">
    <source>
        <dbReference type="Proteomes" id="UP000626244"/>
    </source>
</evidence>
<dbReference type="OrthoDB" id="9778331at2"/>
<dbReference type="Pfam" id="PF20730">
    <property type="entry name" value="YetF_N"/>
    <property type="match status" value="1"/>
</dbReference>
<accession>A0A8J3EZR9</accession>
<protein>
    <submittedName>
        <fullName evidence="10">UPF0702 transmembrane protein YdfS</fullName>
    </submittedName>
</protein>
<comment type="caution">
    <text evidence="10">The sequence shown here is derived from an EMBL/GenBank/DDBJ whole genome shotgun (WGS) entry which is preliminary data.</text>
</comment>
<dbReference type="RefSeq" id="WP_087998681.1">
    <property type="nucleotide sequence ID" value="NZ_BMHB01000001.1"/>
</dbReference>
<dbReference type="InterPro" id="IPR048454">
    <property type="entry name" value="YetF_N"/>
</dbReference>
<comment type="similarity">
    <text evidence="2">Belongs to the UPF0702 family.</text>
</comment>
<evidence type="ECO:0000256" key="6">
    <source>
        <dbReference type="ARBA" id="ARBA00023136"/>
    </source>
</evidence>
<evidence type="ECO:0000259" key="8">
    <source>
        <dbReference type="Pfam" id="PF04239"/>
    </source>
</evidence>
<comment type="subcellular location">
    <subcellularLocation>
        <location evidence="1">Cell membrane</location>
        <topology evidence="1">Multi-pass membrane protein</topology>
    </subcellularLocation>
</comment>
<organism evidence="10 11">
    <name type="scientific">Gottfriedia solisilvae</name>
    <dbReference type="NCBI Taxonomy" id="1516104"/>
    <lineage>
        <taxon>Bacteria</taxon>
        <taxon>Bacillati</taxon>
        <taxon>Bacillota</taxon>
        <taxon>Bacilli</taxon>
        <taxon>Bacillales</taxon>
        <taxon>Bacillaceae</taxon>
        <taxon>Gottfriedia</taxon>
    </lineage>
</organism>
<name>A0A8J3EZR9_9BACI</name>
<evidence type="ECO:0000313" key="10">
    <source>
        <dbReference type="EMBL" id="GGI10646.1"/>
    </source>
</evidence>
<keyword evidence="11" id="KW-1185">Reference proteome</keyword>
<dbReference type="PANTHER" id="PTHR34582">
    <property type="entry name" value="UPF0702 TRANSMEMBRANE PROTEIN YCAP"/>
    <property type="match status" value="1"/>
</dbReference>
<dbReference type="Gene3D" id="3.30.240.20">
    <property type="entry name" value="bsu07140 like domains"/>
    <property type="match status" value="2"/>
</dbReference>
<proteinExistence type="inferred from homology"/>
<dbReference type="PANTHER" id="PTHR34582:SF7">
    <property type="entry name" value="UPF0702 TRANSMEMBRANE PROTEIN YDFS"/>
    <property type="match status" value="1"/>
</dbReference>
<evidence type="ECO:0000259" key="9">
    <source>
        <dbReference type="Pfam" id="PF20730"/>
    </source>
</evidence>
<evidence type="ECO:0000256" key="7">
    <source>
        <dbReference type="SAM" id="Phobius"/>
    </source>
</evidence>
<keyword evidence="4 7" id="KW-0812">Transmembrane</keyword>
<evidence type="ECO:0000256" key="2">
    <source>
        <dbReference type="ARBA" id="ARBA00006448"/>
    </source>
</evidence>
<dbReference type="InterPro" id="IPR007353">
    <property type="entry name" value="DUF421"/>
</dbReference>
<evidence type="ECO:0000256" key="4">
    <source>
        <dbReference type="ARBA" id="ARBA00022692"/>
    </source>
</evidence>
<feature type="transmembrane region" description="Helical" evidence="7">
    <location>
        <begin position="63"/>
        <end position="81"/>
    </location>
</feature>
<feature type="transmembrane region" description="Helical" evidence="7">
    <location>
        <begin position="7"/>
        <end position="26"/>
    </location>
</feature>
<dbReference type="GO" id="GO:0005886">
    <property type="term" value="C:plasma membrane"/>
    <property type="evidence" value="ECO:0007669"/>
    <property type="project" value="UniProtKB-SubCell"/>
</dbReference>
<reference evidence="11" key="1">
    <citation type="journal article" date="2019" name="Int. J. Syst. Evol. Microbiol.">
        <title>The Global Catalogue of Microorganisms (GCM) 10K type strain sequencing project: providing services to taxonomists for standard genome sequencing and annotation.</title>
        <authorList>
            <consortium name="The Broad Institute Genomics Platform"/>
            <consortium name="The Broad Institute Genome Sequencing Center for Infectious Disease"/>
            <person name="Wu L."/>
            <person name="Ma J."/>
        </authorList>
    </citation>
    <scope>NUCLEOTIDE SEQUENCE [LARGE SCALE GENOMIC DNA]</scope>
    <source>
        <strain evidence="11">CGMCC 1.14993</strain>
    </source>
</reference>
<dbReference type="InterPro" id="IPR023090">
    <property type="entry name" value="UPF0702_alpha/beta_dom_sf"/>
</dbReference>
<dbReference type="EMBL" id="BMHB01000001">
    <property type="protein sequence ID" value="GGI10646.1"/>
    <property type="molecule type" value="Genomic_DNA"/>
</dbReference>
<feature type="domain" description="YetF-like N-terminal transmembrane" evidence="9">
    <location>
        <begin position="6"/>
        <end position="77"/>
    </location>
</feature>